<evidence type="ECO:0000256" key="1">
    <source>
        <dbReference type="ARBA" id="ARBA00010790"/>
    </source>
</evidence>
<dbReference type="PANTHER" id="PTHR11552:SF216">
    <property type="entry name" value="GLUCOSE-METHANOL-CHOLINE OXIDOREDUCTASE N-TERMINAL DOMAIN-CONTAINING PROTEIN"/>
    <property type="match status" value="1"/>
</dbReference>
<evidence type="ECO:0000256" key="3">
    <source>
        <dbReference type="PIRSR" id="PIRSR000137-2"/>
    </source>
</evidence>
<feature type="signal peptide" evidence="4">
    <location>
        <begin position="1"/>
        <end position="15"/>
    </location>
</feature>
<organism evidence="6 7">
    <name type="scientific">Cotesia congregata</name>
    <name type="common">Parasitoid wasp</name>
    <name type="synonym">Apanteles congregatus</name>
    <dbReference type="NCBI Taxonomy" id="51543"/>
    <lineage>
        <taxon>Eukaryota</taxon>
        <taxon>Metazoa</taxon>
        <taxon>Ecdysozoa</taxon>
        <taxon>Arthropoda</taxon>
        <taxon>Hexapoda</taxon>
        <taxon>Insecta</taxon>
        <taxon>Pterygota</taxon>
        <taxon>Neoptera</taxon>
        <taxon>Endopterygota</taxon>
        <taxon>Hymenoptera</taxon>
        <taxon>Apocrita</taxon>
        <taxon>Ichneumonoidea</taxon>
        <taxon>Braconidae</taxon>
        <taxon>Microgastrinae</taxon>
        <taxon>Cotesia</taxon>
    </lineage>
</organism>
<dbReference type="Pfam" id="PF05199">
    <property type="entry name" value="GMC_oxred_C"/>
    <property type="match status" value="1"/>
</dbReference>
<name>A0A8J2H3L0_COTCN</name>
<dbReference type="GO" id="GO:0016614">
    <property type="term" value="F:oxidoreductase activity, acting on CH-OH group of donors"/>
    <property type="evidence" value="ECO:0007669"/>
    <property type="project" value="InterPro"/>
</dbReference>
<dbReference type="PIRSF" id="PIRSF000137">
    <property type="entry name" value="Alcohol_oxidase"/>
    <property type="match status" value="1"/>
</dbReference>
<keyword evidence="3" id="KW-0285">Flavoprotein</keyword>
<dbReference type="InterPro" id="IPR012132">
    <property type="entry name" value="GMC_OxRdtase"/>
</dbReference>
<dbReference type="AlphaFoldDB" id="A0A8J2H3L0"/>
<feature type="active site" description="Proton acceptor" evidence="2">
    <location>
        <position position="611"/>
    </location>
</feature>
<dbReference type="SUPFAM" id="SSF54373">
    <property type="entry name" value="FAD-linked reductases, C-terminal domain"/>
    <property type="match status" value="1"/>
</dbReference>
<dbReference type="Gene3D" id="3.30.560.10">
    <property type="entry name" value="Glucose Oxidase, domain 3"/>
    <property type="match status" value="1"/>
</dbReference>
<feature type="chain" id="PRO_5035314534" evidence="4">
    <location>
        <begin position="16"/>
        <end position="634"/>
    </location>
</feature>
<feature type="binding site" evidence="3">
    <location>
        <position position="134"/>
    </location>
    <ligand>
        <name>FAD</name>
        <dbReference type="ChEBI" id="CHEBI:57692"/>
    </ligand>
</feature>
<dbReference type="OrthoDB" id="269227at2759"/>
<dbReference type="GO" id="GO:0050660">
    <property type="term" value="F:flavin adenine dinucleotide binding"/>
    <property type="evidence" value="ECO:0007669"/>
    <property type="project" value="InterPro"/>
</dbReference>
<feature type="binding site" evidence="3">
    <location>
        <position position="270"/>
    </location>
    <ligand>
        <name>FAD</name>
        <dbReference type="ChEBI" id="CHEBI:57692"/>
    </ligand>
</feature>
<gene>
    <name evidence="6" type="ORF">HICCMSTLAB_LOCUS1297</name>
</gene>
<dbReference type="EMBL" id="CAJNRD030001116">
    <property type="protein sequence ID" value="CAG5075142.1"/>
    <property type="molecule type" value="Genomic_DNA"/>
</dbReference>
<dbReference type="Pfam" id="PF00732">
    <property type="entry name" value="GMC_oxred_N"/>
    <property type="match status" value="1"/>
</dbReference>
<keyword evidence="3" id="KW-0274">FAD</keyword>
<keyword evidence="7" id="KW-1185">Reference proteome</keyword>
<dbReference type="SUPFAM" id="SSF51905">
    <property type="entry name" value="FAD/NAD(P)-binding domain"/>
    <property type="match status" value="1"/>
</dbReference>
<comment type="caution">
    <text evidence="6">The sequence shown here is derived from an EMBL/GenBank/DDBJ whole genome shotgun (WGS) entry which is preliminary data.</text>
</comment>
<evidence type="ECO:0000256" key="2">
    <source>
        <dbReference type="PIRSR" id="PIRSR000137-1"/>
    </source>
</evidence>
<dbReference type="Proteomes" id="UP000786811">
    <property type="component" value="Unassembled WGS sequence"/>
</dbReference>
<comment type="similarity">
    <text evidence="1">Belongs to the GMC oxidoreductase family.</text>
</comment>
<comment type="cofactor">
    <cofactor evidence="3">
        <name>FAD</name>
        <dbReference type="ChEBI" id="CHEBI:57692"/>
    </cofactor>
</comment>
<dbReference type="InterPro" id="IPR000172">
    <property type="entry name" value="GMC_OxRdtase_N"/>
</dbReference>
<evidence type="ECO:0000259" key="5">
    <source>
        <dbReference type="PROSITE" id="PS00624"/>
    </source>
</evidence>
<evidence type="ECO:0000313" key="6">
    <source>
        <dbReference type="EMBL" id="CAG5075142.1"/>
    </source>
</evidence>
<accession>A0A8J2H3L0</accession>
<evidence type="ECO:0000313" key="7">
    <source>
        <dbReference type="Proteomes" id="UP000786811"/>
    </source>
</evidence>
<keyword evidence="4" id="KW-0732">Signal</keyword>
<dbReference type="Gene3D" id="3.50.50.60">
    <property type="entry name" value="FAD/NAD(P)-binding domain"/>
    <property type="match status" value="1"/>
</dbReference>
<reference evidence="6" key="1">
    <citation type="submission" date="2021-04" db="EMBL/GenBank/DDBJ databases">
        <authorList>
            <person name="Chebbi M.A.C M."/>
        </authorList>
    </citation>
    <scope>NUCLEOTIDE SEQUENCE</scope>
</reference>
<dbReference type="PANTHER" id="PTHR11552">
    <property type="entry name" value="GLUCOSE-METHANOL-CHOLINE GMC OXIDOREDUCTASE"/>
    <property type="match status" value="1"/>
</dbReference>
<protein>
    <submittedName>
        <fullName evidence="6">Quinone] (Drosophila pseudoobscura pseudoobscura)</fullName>
    </submittedName>
</protein>
<dbReference type="PROSITE" id="PS00624">
    <property type="entry name" value="GMC_OXRED_2"/>
    <property type="match status" value="1"/>
</dbReference>
<sequence length="634" mass="70645">MAAIIYCLLIGITSASGPLSYMTNILKYYQQYPPFPGLLNKEPSLLNNYDFIIIGAGSGGSVLANRLSEVPHWKILLLEAGRDEIFLTDIPLLAAAMQLTPYNWGYRTEPNSEFCRSMTEGRCNWPRGKAVGGTSVINFMIHSRGLPRDYDQWAALGNRRWRYRDVAQYFAKSERFVDSMGHNRLNSSVYGQDGFLDVTSVPWRSKLRDRFLKAGQELGYNLKDCNDATPTGFCPVAVNLRHGRRLSAAKAYLRPVRNRPNLHVSRNSQVTRVIIDENSKVARGVEFVKDGRRMKVMATKEVLLAAGSLNSPQILMLSGVGPKNHLENLRIEVLADLPVGRNLQDHVSMAALTFLVNDTVSIVESRIATNFKDTFDYLAYGQGPFTAPSGAEALAFVNTKSGEGRYSKKNNLSLDVTNEAESSKIEEPDIELVFGIGSMAGDLSGTLRSIFSLPDSWYREVFGDFIGRDGFSIVPILLHPKSRGSVTLQSKNPFDAPIFNPNYFENEEDLKTLVRGIKKALEIAETEAFKKYNATLLPVKFPGCKNIDSGTDEYWECVCRQISTTLGHFVGTCKMAPKEQDGVVNDELKVYGIERLRVVDASVIPNLISGHTNAPTYMIGEKASDMIKEEWLNK</sequence>
<dbReference type="InterPro" id="IPR007867">
    <property type="entry name" value="GMC_OxRtase_C"/>
</dbReference>
<proteinExistence type="inferred from homology"/>
<feature type="domain" description="Glucose-methanol-choline oxidoreductase N-terminal" evidence="5">
    <location>
        <begin position="307"/>
        <end position="321"/>
    </location>
</feature>
<feature type="active site" description="Proton donor" evidence="2">
    <location>
        <position position="568"/>
    </location>
</feature>
<evidence type="ECO:0000256" key="4">
    <source>
        <dbReference type="SAM" id="SignalP"/>
    </source>
</evidence>
<dbReference type="InterPro" id="IPR036188">
    <property type="entry name" value="FAD/NAD-bd_sf"/>
</dbReference>